<dbReference type="Gramene" id="OPUNC02G21340.1">
    <property type="protein sequence ID" value="OPUNC02G21340.1"/>
    <property type="gene ID" value="OPUNC02G21340"/>
</dbReference>
<dbReference type="EnsemblPlants" id="OPUNC02G21340.1">
    <property type="protein sequence ID" value="OPUNC02G21340.1"/>
    <property type="gene ID" value="OPUNC02G21340"/>
</dbReference>
<proteinExistence type="predicted"/>
<organism evidence="1">
    <name type="scientific">Oryza punctata</name>
    <name type="common">Red rice</name>
    <dbReference type="NCBI Taxonomy" id="4537"/>
    <lineage>
        <taxon>Eukaryota</taxon>
        <taxon>Viridiplantae</taxon>
        <taxon>Streptophyta</taxon>
        <taxon>Embryophyta</taxon>
        <taxon>Tracheophyta</taxon>
        <taxon>Spermatophyta</taxon>
        <taxon>Magnoliopsida</taxon>
        <taxon>Liliopsida</taxon>
        <taxon>Poales</taxon>
        <taxon>Poaceae</taxon>
        <taxon>BOP clade</taxon>
        <taxon>Oryzoideae</taxon>
        <taxon>Oryzeae</taxon>
        <taxon>Oryzinae</taxon>
        <taxon>Oryza</taxon>
    </lineage>
</organism>
<reference evidence="1" key="2">
    <citation type="submission" date="2018-05" db="EMBL/GenBank/DDBJ databases">
        <title>OpunRS2 (Oryza punctata Reference Sequence Version 2).</title>
        <authorList>
            <person name="Zhang J."/>
            <person name="Kudrna D."/>
            <person name="Lee S."/>
            <person name="Talag J."/>
            <person name="Welchert J."/>
            <person name="Wing R.A."/>
        </authorList>
    </citation>
    <scope>NUCLEOTIDE SEQUENCE [LARGE SCALE GENOMIC DNA]</scope>
</reference>
<protein>
    <submittedName>
        <fullName evidence="1">Uncharacterized protein</fullName>
    </submittedName>
</protein>
<dbReference type="Proteomes" id="UP000026962">
    <property type="component" value="Chromosome 2"/>
</dbReference>
<evidence type="ECO:0000313" key="2">
    <source>
        <dbReference type="Proteomes" id="UP000026962"/>
    </source>
</evidence>
<dbReference type="OMA" id="AQHAQSN"/>
<reference evidence="1" key="1">
    <citation type="submission" date="2015-04" db="UniProtKB">
        <authorList>
            <consortium name="EnsemblPlants"/>
        </authorList>
    </citation>
    <scope>IDENTIFICATION</scope>
</reference>
<keyword evidence="2" id="KW-1185">Reference proteome</keyword>
<evidence type="ECO:0000313" key="1">
    <source>
        <dbReference type="EnsemblPlants" id="OPUNC02G21340.1"/>
    </source>
</evidence>
<name>A0A0E0K257_ORYPU</name>
<dbReference type="HOGENOM" id="CLU_2472824_0_0_1"/>
<sequence length="89" mass="8955">MTVVDLVGDLSCSVAYAAASWLWTGGDRPPPSSGRSCLAASTVAARAAHCSATAISKRKTKTDACGDVVRAAADSIAQHAQSNATNCSS</sequence>
<accession>A0A0E0K257</accession>
<dbReference type="AlphaFoldDB" id="A0A0E0K257"/>